<gene>
    <name evidence="2" type="ORF">PPSIR1_09870</name>
</gene>
<dbReference type="RefSeq" id="WP_006973476.1">
    <property type="nucleotide sequence ID" value="NZ_ABCS01000047.1"/>
</dbReference>
<dbReference type="EMBL" id="ABCS01000047">
    <property type="protein sequence ID" value="EDM77370.1"/>
    <property type="molecule type" value="Genomic_DNA"/>
</dbReference>
<keyword evidence="1" id="KW-0732">Signal</keyword>
<protein>
    <submittedName>
        <fullName evidence="2">Uncharacterized protein</fullName>
    </submittedName>
</protein>
<reference evidence="2 3" key="1">
    <citation type="submission" date="2007-06" db="EMBL/GenBank/DDBJ databases">
        <authorList>
            <person name="Shimkets L."/>
            <person name="Ferriera S."/>
            <person name="Johnson J."/>
            <person name="Kravitz S."/>
            <person name="Beeson K."/>
            <person name="Sutton G."/>
            <person name="Rogers Y.-H."/>
            <person name="Friedman R."/>
            <person name="Frazier M."/>
            <person name="Venter J.C."/>
        </authorList>
    </citation>
    <scope>NUCLEOTIDE SEQUENCE [LARGE SCALE GENOMIC DNA]</scope>
    <source>
        <strain evidence="2 3">SIR-1</strain>
    </source>
</reference>
<proteinExistence type="predicted"/>
<dbReference type="Proteomes" id="UP000005801">
    <property type="component" value="Unassembled WGS sequence"/>
</dbReference>
<evidence type="ECO:0000256" key="1">
    <source>
        <dbReference type="SAM" id="SignalP"/>
    </source>
</evidence>
<sequence length="176" mass="18437">MRSQASPFPTSGRLARVSIPAFVAAIGLSTGPAAAGPTAPDYCDELDEFGHPRYCEPTAPGRGPWWGEELCCDQGRCAEVPVGGCGALSLVYCELAELASDGNVTCVYEAPSYCEVFGCAGDYDEGSELGEEYAMCCHGMDQCYMLAGPCGGSVVWCHDGVSNEDGTYSCLEGNVL</sequence>
<feature type="signal peptide" evidence="1">
    <location>
        <begin position="1"/>
        <end position="35"/>
    </location>
</feature>
<evidence type="ECO:0000313" key="2">
    <source>
        <dbReference type="EMBL" id="EDM77370.1"/>
    </source>
</evidence>
<accession>A6G9T4</accession>
<feature type="chain" id="PRO_5002697565" evidence="1">
    <location>
        <begin position="36"/>
        <end position="176"/>
    </location>
</feature>
<dbReference type="AlphaFoldDB" id="A6G9T4"/>
<dbReference type="OrthoDB" id="5532888at2"/>
<comment type="caution">
    <text evidence="2">The sequence shown here is derived from an EMBL/GenBank/DDBJ whole genome shotgun (WGS) entry which is preliminary data.</text>
</comment>
<evidence type="ECO:0000313" key="3">
    <source>
        <dbReference type="Proteomes" id="UP000005801"/>
    </source>
</evidence>
<organism evidence="2 3">
    <name type="scientific">Plesiocystis pacifica SIR-1</name>
    <dbReference type="NCBI Taxonomy" id="391625"/>
    <lineage>
        <taxon>Bacteria</taxon>
        <taxon>Pseudomonadati</taxon>
        <taxon>Myxococcota</taxon>
        <taxon>Polyangia</taxon>
        <taxon>Nannocystales</taxon>
        <taxon>Nannocystaceae</taxon>
        <taxon>Plesiocystis</taxon>
    </lineage>
</organism>
<name>A6G9T4_9BACT</name>
<keyword evidence="3" id="KW-1185">Reference proteome</keyword>